<keyword evidence="1" id="KW-0646">Protease inhibitor</keyword>
<dbReference type="CDD" id="cd19941">
    <property type="entry name" value="TIL"/>
    <property type="match status" value="1"/>
</dbReference>
<evidence type="ECO:0000313" key="6">
    <source>
        <dbReference type="Proteomes" id="UP000053660"/>
    </source>
</evidence>
<reference evidence="5 6" key="1">
    <citation type="submission" date="2014-03" db="EMBL/GenBank/DDBJ databases">
        <title>Draft genome of the hookworm Oesophagostomum dentatum.</title>
        <authorList>
            <person name="Mitreva M."/>
        </authorList>
    </citation>
    <scope>NUCLEOTIDE SEQUENCE [LARGE SCALE GENOMIC DNA]</scope>
    <source>
        <strain evidence="5 6">OD-Hann</strain>
    </source>
</reference>
<dbReference type="InterPro" id="IPR036084">
    <property type="entry name" value="Ser_inhib-like_sf"/>
</dbReference>
<evidence type="ECO:0000256" key="2">
    <source>
        <dbReference type="SAM" id="MobiDB-lite"/>
    </source>
</evidence>
<feature type="signal peptide" evidence="3">
    <location>
        <begin position="1"/>
        <end position="18"/>
    </location>
</feature>
<dbReference type="Proteomes" id="UP000053660">
    <property type="component" value="Unassembled WGS sequence"/>
</dbReference>
<evidence type="ECO:0000256" key="3">
    <source>
        <dbReference type="SAM" id="SignalP"/>
    </source>
</evidence>
<feature type="region of interest" description="Disordered" evidence="2">
    <location>
        <begin position="83"/>
        <end position="102"/>
    </location>
</feature>
<evidence type="ECO:0000313" key="5">
    <source>
        <dbReference type="EMBL" id="KHJ89305.1"/>
    </source>
</evidence>
<dbReference type="InterPro" id="IPR002919">
    <property type="entry name" value="TIL_dom"/>
</dbReference>
<dbReference type="OrthoDB" id="5912264at2759"/>
<accession>A0A0B1T1L5</accession>
<keyword evidence="3" id="KW-0732">Signal</keyword>
<feature type="compositionally biased region" description="Pro residues" evidence="2">
    <location>
        <begin position="84"/>
        <end position="102"/>
    </location>
</feature>
<organism evidence="5 6">
    <name type="scientific">Oesophagostomum dentatum</name>
    <name type="common">Nodular worm</name>
    <dbReference type="NCBI Taxonomy" id="61180"/>
    <lineage>
        <taxon>Eukaryota</taxon>
        <taxon>Metazoa</taxon>
        <taxon>Ecdysozoa</taxon>
        <taxon>Nematoda</taxon>
        <taxon>Chromadorea</taxon>
        <taxon>Rhabditida</taxon>
        <taxon>Rhabditina</taxon>
        <taxon>Rhabditomorpha</taxon>
        <taxon>Strongyloidea</taxon>
        <taxon>Strongylidae</taxon>
        <taxon>Oesophagostomum</taxon>
    </lineage>
</organism>
<dbReference type="GO" id="GO:0004867">
    <property type="term" value="F:serine-type endopeptidase inhibitor activity"/>
    <property type="evidence" value="ECO:0007669"/>
    <property type="project" value="UniProtKB-KW"/>
</dbReference>
<dbReference type="Pfam" id="PF01826">
    <property type="entry name" value="TIL"/>
    <property type="match status" value="1"/>
</dbReference>
<keyword evidence="1" id="KW-0722">Serine protease inhibitor</keyword>
<dbReference type="SUPFAM" id="SSF57567">
    <property type="entry name" value="Serine protease inhibitors"/>
    <property type="match status" value="1"/>
</dbReference>
<evidence type="ECO:0000259" key="4">
    <source>
        <dbReference type="Pfam" id="PF01826"/>
    </source>
</evidence>
<feature type="domain" description="TIL" evidence="4">
    <location>
        <begin position="25"/>
        <end position="75"/>
    </location>
</feature>
<protein>
    <submittedName>
        <fullName evidence="5">Trypsin Inhibitor like cysteine rich domain protein</fullName>
    </submittedName>
</protein>
<feature type="chain" id="PRO_5002081851" evidence="3">
    <location>
        <begin position="19"/>
        <end position="290"/>
    </location>
</feature>
<sequence>MKELYLIFLTFYLTTTFAHYAKHSCGSNEIYVTCGSGCEATCQNPKPTVCTVQCVNGCRCKTGYVRNDKNECVKQCSVTHYQPHRPPPPPPPPPAMAPPQPQAVIVVPPPPPPPPPRRLANCWDLLCPPGMMCSMVQETCLRRPCPPPVPKCVMGAPPTTTTPRPYTPIPATCSDLICPKGMICGKAQQTCKRNPCAAPHLQCMPPRPPPPPPPSCSNTYCAAGTHCEMKTPQCPHSPCQPPVPQCVRNYVPPSPPPPRPPVVVPVLMAGPPHPHWGHSRGHGHHGRHRK</sequence>
<dbReference type="Gene3D" id="2.10.25.10">
    <property type="entry name" value="Laminin"/>
    <property type="match status" value="1"/>
</dbReference>
<keyword evidence="6" id="KW-1185">Reference proteome</keyword>
<evidence type="ECO:0000256" key="1">
    <source>
        <dbReference type="ARBA" id="ARBA00022900"/>
    </source>
</evidence>
<proteinExistence type="predicted"/>
<name>A0A0B1T1L5_OESDE</name>
<dbReference type="AlphaFoldDB" id="A0A0B1T1L5"/>
<gene>
    <name evidence="5" type="ORF">OESDEN_10873</name>
</gene>
<dbReference type="EMBL" id="KN554406">
    <property type="protein sequence ID" value="KHJ89305.1"/>
    <property type="molecule type" value="Genomic_DNA"/>
</dbReference>